<dbReference type="PANTHER" id="PTHR30520:SF8">
    <property type="entry name" value="NITRITE TRANSPORTER NIRC"/>
    <property type="match status" value="1"/>
</dbReference>
<feature type="transmembrane region" description="Helical" evidence="5">
    <location>
        <begin position="178"/>
        <end position="206"/>
    </location>
</feature>
<feature type="transmembrane region" description="Helical" evidence="5">
    <location>
        <begin position="226"/>
        <end position="248"/>
    </location>
</feature>
<proteinExistence type="predicted"/>
<dbReference type="EMBL" id="JAVDYF010000001">
    <property type="protein sequence ID" value="MDR7354701.1"/>
    <property type="molecule type" value="Genomic_DNA"/>
</dbReference>
<dbReference type="InterPro" id="IPR000292">
    <property type="entry name" value="For/NO2_transpt"/>
</dbReference>
<evidence type="ECO:0000313" key="7">
    <source>
        <dbReference type="Proteomes" id="UP001183619"/>
    </source>
</evidence>
<keyword evidence="4 5" id="KW-0472">Membrane</keyword>
<accession>A0ABU2B8V9</accession>
<feature type="transmembrane region" description="Helical" evidence="5">
    <location>
        <begin position="48"/>
        <end position="72"/>
    </location>
</feature>
<dbReference type="PANTHER" id="PTHR30520">
    <property type="entry name" value="FORMATE TRANSPORTER-RELATED"/>
    <property type="match status" value="1"/>
</dbReference>
<evidence type="ECO:0000256" key="5">
    <source>
        <dbReference type="SAM" id="Phobius"/>
    </source>
</evidence>
<dbReference type="Gene3D" id="1.20.1080.10">
    <property type="entry name" value="Glycerol uptake facilitator protein"/>
    <property type="match status" value="1"/>
</dbReference>
<dbReference type="InterPro" id="IPR023271">
    <property type="entry name" value="Aquaporin-like"/>
</dbReference>
<comment type="subcellular location">
    <subcellularLocation>
        <location evidence="1">Membrane</location>
        <topology evidence="1">Multi-pass membrane protein</topology>
    </subcellularLocation>
</comment>
<dbReference type="Pfam" id="PF01226">
    <property type="entry name" value="Form_Nir_trans"/>
    <property type="match status" value="1"/>
</dbReference>
<sequence length="257" mass="27193">MSIDTAIAKKVDLLTSSPARYVARSVYAGAYLTLGTAFAAQVGSRVEAIAPGLGAPVFALLFFVGLATIIFLGAELTTSNMMYVCFAAYRRHITASRAAALLAVCTVFNLVGALLVGLALSHAYVFAHMDPSHLAANIVAHKLDKSPTGWIIEGIIANFVVNMGVIACLLLKDATAKLFTLMFVIAIFVGLGTEHVIANFSLMSIVGFAADPLPEQFALVSVAQNWVWAWIGNFLGGGVLMGAGYAWLNSGPESYRD</sequence>
<reference evidence="6 7" key="1">
    <citation type="submission" date="2023-07" db="EMBL/GenBank/DDBJ databases">
        <title>Sequencing the genomes of 1000 actinobacteria strains.</title>
        <authorList>
            <person name="Klenk H.-P."/>
        </authorList>
    </citation>
    <scope>NUCLEOTIDE SEQUENCE [LARGE SCALE GENOMIC DNA]</scope>
    <source>
        <strain evidence="6 7">DSM 44508</strain>
    </source>
</reference>
<evidence type="ECO:0000256" key="3">
    <source>
        <dbReference type="ARBA" id="ARBA00022989"/>
    </source>
</evidence>
<feature type="transmembrane region" description="Helical" evidence="5">
    <location>
        <begin position="99"/>
        <end position="127"/>
    </location>
</feature>
<evidence type="ECO:0000313" key="6">
    <source>
        <dbReference type="EMBL" id="MDR7354701.1"/>
    </source>
</evidence>
<protein>
    <submittedName>
        <fullName evidence="6">Formate/nitrite transporter</fullName>
    </submittedName>
</protein>
<feature type="transmembrane region" description="Helical" evidence="5">
    <location>
        <begin position="147"/>
        <end position="171"/>
    </location>
</feature>
<comment type="caution">
    <text evidence="6">The sequence shown here is derived from an EMBL/GenBank/DDBJ whole genome shotgun (WGS) entry which is preliminary data.</text>
</comment>
<evidence type="ECO:0000256" key="4">
    <source>
        <dbReference type="ARBA" id="ARBA00023136"/>
    </source>
</evidence>
<evidence type="ECO:0000256" key="1">
    <source>
        <dbReference type="ARBA" id="ARBA00004141"/>
    </source>
</evidence>
<name>A0ABU2B8V9_9CORY</name>
<dbReference type="RefSeq" id="WP_277104623.1">
    <property type="nucleotide sequence ID" value="NZ_BAAAJS010000049.1"/>
</dbReference>
<keyword evidence="7" id="KW-1185">Reference proteome</keyword>
<organism evidence="6 7">
    <name type="scientific">Corynebacterium felinum</name>
    <dbReference type="NCBI Taxonomy" id="131318"/>
    <lineage>
        <taxon>Bacteria</taxon>
        <taxon>Bacillati</taxon>
        <taxon>Actinomycetota</taxon>
        <taxon>Actinomycetes</taxon>
        <taxon>Mycobacteriales</taxon>
        <taxon>Corynebacteriaceae</taxon>
        <taxon>Corynebacterium</taxon>
    </lineage>
</organism>
<gene>
    <name evidence="6" type="ORF">J2S37_001239</name>
</gene>
<feature type="transmembrane region" description="Helical" evidence="5">
    <location>
        <begin position="21"/>
        <end position="42"/>
    </location>
</feature>
<keyword evidence="2 5" id="KW-0812">Transmembrane</keyword>
<keyword evidence="3 5" id="KW-1133">Transmembrane helix</keyword>
<dbReference type="Proteomes" id="UP001183619">
    <property type="component" value="Unassembled WGS sequence"/>
</dbReference>
<evidence type="ECO:0000256" key="2">
    <source>
        <dbReference type="ARBA" id="ARBA00022692"/>
    </source>
</evidence>